<dbReference type="EMBL" id="KL363411">
    <property type="protein sequence ID" value="KFD45908.1"/>
    <property type="molecule type" value="Genomic_DNA"/>
</dbReference>
<gene>
    <name evidence="1" type="ORF">M513_13220</name>
</gene>
<name>A0A085LLR2_9BILA</name>
<keyword evidence="2" id="KW-1185">Reference proteome</keyword>
<evidence type="ECO:0000313" key="1">
    <source>
        <dbReference type="EMBL" id="KFD45908.1"/>
    </source>
</evidence>
<protein>
    <submittedName>
        <fullName evidence="1">Uncharacterized protein</fullName>
    </submittedName>
</protein>
<proteinExistence type="predicted"/>
<reference evidence="1 2" key="1">
    <citation type="journal article" date="2014" name="Nat. Genet.">
        <title>Genome and transcriptome of the porcine whipworm Trichuris suis.</title>
        <authorList>
            <person name="Jex A.R."/>
            <person name="Nejsum P."/>
            <person name="Schwarz E.M."/>
            <person name="Hu L."/>
            <person name="Young N.D."/>
            <person name="Hall R.S."/>
            <person name="Korhonen P.K."/>
            <person name="Liao S."/>
            <person name="Thamsborg S."/>
            <person name="Xia J."/>
            <person name="Xu P."/>
            <person name="Wang S."/>
            <person name="Scheerlinck J.P."/>
            <person name="Hofmann A."/>
            <person name="Sternberg P.W."/>
            <person name="Wang J."/>
            <person name="Gasser R.B."/>
        </authorList>
    </citation>
    <scope>NUCLEOTIDE SEQUENCE [LARGE SCALE GENOMIC DNA]</scope>
    <source>
        <strain evidence="1">DCEP-RM93M</strain>
    </source>
</reference>
<accession>A0A085LLR2</accession>
<dbReference type="AlphaFoldDB" id="A0A085LLR2"/>
<sequence>MYAVIMSMPCELVERSCGIDRGTFRECELGMSSVNLLSDASFLHDCAATSFSLISLFDHVKRTTADMKRKDRCACSLPEKRLDGGRGDTVRTTADMKRKDRCACSLPEKRLDGGRGGPVDR</sequence>
<evidence type="ECO:0000313" key="2">
    <source>
        <dbReference type="Proteomes" id="UP000030764"/>
    </source>
</evidence>
<organism evidence="1 2">
    <name type="scientific">Trichuris suis</name>
    <name type="common">pig whipworm</name>
    <dbReference type="NCBI Taxonomy" id="68888"/>
    <lineage>
        <taxon>Eukaryota</taxon>
        <taxon>Metazoa</taxon>
        <taxon>Ecdysozoa</taxon>
        <taxon>Nematoda</taxon>
        <taxon>Enoplea</taxon>
        <taxon>Dorylaimia</taxon>
        <taxon>Trichinellida</taxon>
        <taxon>Trichuridae</taxon>
        <taxon>Trichuris</taxon>
    </lineage>
</organism>
<dbReference type="Proteomes" id="UP000030764">
    <property type="component" value="Unassembled WGS sequence"/>
</dbReference>